<dbReference type="PROSITE" id="PS51257">
    <property type="entry name" value="PROKAR_LIPOPROTEIN"/>
    <property type="match status" value="1"/>
</dbReference>
<keyword evidence="4" id="KW-1185">Reference proteome</keyword>
<feature type="signal peptide" evidence="1">
    <location>
        <begin position="1"/>
        <end position="20"/>
    </location>
</feature>
<keyword evidence="1" id="KW-0732">Signal</keyword>
<dbReference type="OrthoDB" id="3510378at2"/>
<dbReference type="EMBL" id="VLNT01000002">
    <property type="protein sequence ID" value="TSD65561.1"/>
    <property type="molecule type" value="Genomic_DNA"/>
</dbReference>
<dbReference type="InterPro" id="IPR058407">
    <property type="entry name" value="DUF8094"/>
</dbReference>
<dbReference type="AlphaFoldDB" id="A0A554SGT6"/>
<evidence type="ECO:0000313" key="3">
    <source>
        <dbReference type="EMBL" id="TSD65561.1"/>
    </source>
</evidence>
<feature type="chain" id="PRO_5039122917" description="DUF8094 domain-containing protein" evidence="1">
    <location>
        <begin position="21"/>
        <end position="323"/>
    </location>
</feature>
<sequence>MRAATLCLAALMLLAGCALPGERDPEAPIVKHVLTAEEVDDVVREYRTVRGAAADALDPQPLSTVETGSALAIDTGMFSIAEELEREEFAFDGPFTIEETYLPRFSRYPLWFAAVVADDATGRRQVQVFERGTASEPWLVTLTAEITEKTRLPGVRSVGDAARRVAADDATAMTGAPEGVLASLAASLDDDEGAAASWRGDPFVEQMTRTLSANEQLEGVSFEQAWSADPQVYALRTEDGGALVFGTLLRQDTFTVDGGLRVTWPEDSPQRAFWPDGVVGTGSLRYAHQLVVYIPPEGADELPRTLGASGGVVDSSSQEGGPG</sequence>
<evidence type="ECO:0000259" key="2">
    <source>
        <dbReference type="Pfam" id="PF26366"/>
    </source>
</evidence>
<dbReference type="RefSeq" id="WP_143911682.1">
    <property type="nucleotide sequence ID" value="NZ_VLNT01000002.1"/>
</dbReference>
<protein>
    <recommendedName>
        <fullName evidence="2">DUF8094 domain-containing protein</fullName>
    </recommendedName>
</protein>
<feature type="domain" description="DUF8094" evidence="2">
    <location>
        <begin position="31"/>
        <end position="315"/>
    </location>
</feature>
<dbReference type="Proteomes" id="UP000316988">
    <property type="component" value="Unassembled WGS sequence"/>
</dbReference>
<accession>A0A554SGT6</accession>
<proteinExistence type="predicted"/>
<organism evidence="3 4">
    <name type="scientific">Aeromicrobium piscarium</name>
    <dbReference type="NCBI Taxonomy" id="2590901"/>
    <lineage>
        <taxon>Bacteria</taxon>
        <taxon>Bacillati</taxon>
        <taxon>Actinomycetota</taxon>
        <taxon>Actinomycetes</taxon>
        <taxon>Propionibacteriales</taxon>
        <taxon>Nocardioidaceae</taxon>
        <taxon>Aeromicrobium</taxon>
    </lineage>
</organism>
<evidence type="ECO:0000256" key="1">
    <source>
        <dbReference type="SAM" id="SignalP"/>
    </source>
</evidence>
<comment type="caution">
    <text evidence="3">The sequence shown here is derived from an EMBL/GenBank/DDBJ whole genome shotgun (WGS) entry which is preliminary data.</text>
</comment>
<reference evidence="3 4" key="1">
    <citation type="submission" date="2019-07" db="EMBL/GenBank/DDBJ databases">
        <authorList>
            <person name="Zhao L.H."/>
        </authorList>
    </citation>
    <scope>NUCLEOTIDE SEQUENCE [LARGE SCALE GENOMIC DNA]</scope>
    <source>
        <strain evidence="3 4">Co35</strain>
    </source>
</reference>
<dbReference type="Pfam" id="PF26366">
    <property type="entry name" value="DUF8094"/>
    <property type="match status" value="1"/>
</dbReference>
<gene>
    <name evidence="3" type="ORF">FNM00_03825</name>
</gene>
<name>A0A554SGT6_9ACTN</name>
<evidence type="ECO:0000313" key="4">
    <source>
        <dbReference type="Proteomes" id="UP000316988"/>
    </source>
</evidence>